<dbReference type="InterPro" id="IPR051547">
    <property type="entry name" value="TDP2-like"/>
</dbReference>
<dbReference type="Gene3D" id="2.30.30.380">
    <property type="entry name" value="Zn-finger domain of Sec23/24"/>
    <property type="match status" value="1"/>
</dbReference>
<evidence type="ECO:0000256" key="12">
    <source>
        <dbReference type="ARBA" id="ARBA00023242"/>
    </source>
</evidence>
<keyword evidence="9" id="KW-0862">Zinc</keyword>
<comment type="cofactor">
    <cofactor evidence="2">
        <name>Mg(2+)</name>
        <dbReference type="ChEBI" id="CHEBI:18420"/>
    </cofactor>
</comment>
<dbReference type="GO" id="GO:0008270">
    <property type="term" value="F:zinc ion binding"/>
    <property type="evidence" value="ECO:0007669"/>
    <property type="project" value="UniProtKB-KW"/>
</dbReference>
<dbReference type="AlphaFoldDB" id="A0A9P0Z0L4"/>
<dbReference type="SUPFAM" id="SSF56219">
    <property type="entry name" value="DNase I-like"/>
    <property type="match status" value="1"/>
</dbReference>
<dbReference type="Proteomes" id="UP001152484">
    <property type="component" value="Unassembled WGS sequence"/>
</dbReference>
<evidence type="ECO:0000256" key="10">
    <source>
        <dbReference type="ARBA" id="ARBA00022842"/>
    </source>
</evidence>
<dbReference type="PANTHER" id="PTHR15822:SF4">
    <property type="entry name" value="TYROSYL-DNA PHOSPHODIESTERASE 2"/>
    <property type="match status" value="1"/>
</dbReference>
<evidence type="ECO:0000256" key="6">
    <source>
        <dbReference type="ARBA" id="ARBA00022763"/>
    </source>
</evidence>
<dbReference type="InterPro" id="IPR036691">
    <property type="entry name" value="Endo/exonu/phosph_ase_sf"/>
</dbReference>
<keyword evidence="16" id="KW-1185">Reference proteome</keyword>
<evidence type="ECO:0000313" key="15">
    <source>
        <dbReference type="EMBL" id="CAH9082286.1"/>
    </source>
</evidence>
<comment type="subcellular location">
    <subcellularLocation>
        <location evidence="3">Nucleus</location>
        <location evidence="3">PML body</location>
    </subcellularLocation>
</comment>
<sequence length="485" mass="54614">MVMALVVKISVSSSISFQNPLKKTFSVLSTTKKMSSWSCSACTFINPPSQKSTCLICLSPASIPPSKPKWACTACTLLNPFPSQRCEACGTRAPAASLSTLLDTEDDDDPQSVGTVFLPLRPCQNSGISAPIEVEDDETTMSDTVYGSGMDISDESMAGKGGTKRKRLVEQVVVEDDDGGGFRDVNTGKSVVNEPLNDDIEQAHSSTCLDKRESRALKILTYNVWFREDLELHKRMEAISDLIKLHSPDIICFQEVTPRIYDIFQGCRWWKVYRCSVPSDLAFSRPYFCMQLTKLSVKNFSCKPFGNSIMMRELCVAEIEVEKEVRLVVATSHLESPSPTPPKWDQMFSKERVAQAKESINLLDKNPNVIFCGDMNWDDKLDGPFPLTDGWVDAWSELRSREVGYTYDTKTNQMLSGNRSLQKRLDRFLCSLKDFRIHKIEMIGKDRISGLSYCKEKKTRNEVKKIMLPVLPSDHYGLLLEILRL</sequence>
<evidence type="ECO:0000256" key="11">
    <source>
        <dbReference type="ARBA" id="ARBA00023204"/>
    </source>
</evidence>
<keyword evidence="8" id="KW-0378">Hydrolase</keyword>
<dbReference type="GO" id="GO:0006302">
    <property type="term" value="P:double-strand break repair"/>
    <property type="evidence" value="ECO:0007669"/>
    <property type="project" value="TreeGrafter"/>
</dbReference>
<proteinExistence type="predicted"/>
<dbReference type="Pfam" id="PF03372">
    <property type="entry name" value="Exo_endo_phos"/>
    <property type="match status" value="1"/>
</dbReference>
<dbReference type="InterPro" id="IPR005135">
    <property type="entry name" value="Endo/exonuclease/phosphatase"/>
</dbReference>
<evidence type="ECO:0000256" key="3">
    <source>
        <dbReference type="ARBA" id="ARBA00004322"/>
    </source>
</evidence>
<protein>
    <recommendedName>
        <fullName evidence="14">RanBP2-type domain-containing protein</fullName>
    </recommendedName>
</protein>
<evidence type="ECO:0000256" key="4">
    <source>
        <dbReference type="ARBA" id="ARBA00022722"/>
    </source>
</evidence>
<dbReference type="InterPro" id="IPR001876">
    <property type="entry name" value="Znf_RanBP2"/>
</dbReference>
<dbReference type="Pfam" id="PF00641">
    <property type="entry name" value="Zn_ribbon_RanBP"/>
    <property type="match status" value="2"/>
</dbReference>
<dbReference type="GO" id="GO:0003697">
    <property type="term" value="F:single-stranded DNA binding"/>
    <property type="evidence" value="ECO:0007669"/>
    <property type="project" value="TreeGrafter"/>
</dbReference>
<reference evidence="15" key="1">
    <citation type="submission" date="2022-07" db="EMBL/GenBank/DDBJ databases">
        <authorList>
            <person name="Macas J."/>
            <person name="Novak P."/>
            <person name="Neumann P."/>
        </authorList>
    </citation>
    <scope>NUCLEOTIDE SEQUENCE</scope>
</reference>
<keyword evidence="12" id="KW-0539">Nucleus</keyword>
<keyword evidence="10" id="KW-0460">Magnesium</keyword>
<dbReference type="PROSITE" id="PS50199">
    <property type="entry name" value="ZF_RANBP2_2"/>
    <property type="match status" value="1"/>
</dbReference>
<accession>A0A9P0Z0L4</accession>
<keyword evidence="5" id="KW-0479">Metal-binding</keyword>
<dbReference type="EMBL" id="CAMAPE010000015">
    <property type="protein sequence ID" value="CAH9082286.1"/>
    <property type="molecule type" value="Genomic_DNA"/>
</dbReference>
<keyword evidence="6" id="KW-0227">DNA damage</keyword>
<evidence type="ECO:0000256" key="1">
    <source>
        <dbReference type="ARBA" id="ARBA00001936"/>
    </source>
</evidence>
<comment type="caution">
    <text evidence="15">The sequence shown here is derived from an EMBL/GenBank/DDBJ whole genome shotgun (WGS) entry which is preliminary data.</text>
</comment>
<name>A0A9P0Z0L4_CUSEU</name>
<evidence type="ECO:0000256" key="8">
    <source>
        <dbReference type="ARBA" id="ARBA00022801"/>
    </source>
</evidence>
<dbReference type="OrthoDB" id="9975959at2759"/>
<evidence type="ECO:0000256" key="7">
    <source>
        <dbReference type="ARBA" id="ARBA00022771"/>
    </source>
</evidence>
<evidence type="ECO:0000256" key="13">
    <source>
        <dbReference type="PROSITE-ProRule" id="PRU00322"/>
    </source>
</evidence>
<evidence type="ECO:0000313" key="16">
    <source>
        <dbReference type="Proteomes" id="UP001152484"/>
    </source>
</evidence>
<dbReference type="SMART" id="SM00547">
    <property type="entry name" value="ZnF_RBZ"/>
    <property type="match status" value="2"/>
</dbReference>
<dbReference type="GO" id="GO:0070260">
    <property type="term" value="F:5'-tyrosyl-DNA phosphodiesterase activity"/>
    <property type="evidence" value="ECO:0007669"/>
    <property type="project" value="TreeGrafter"/>
</dbReference>
<feature type="domain" description="RanBP2-type" evidence="14">
    <location>
        <begin position="66"/>
        <end position="95"/>
    </location>
</feature>
<dbReference type="Gene3D" id="3.60.10.10">
    <property type="entry name" value="Endonuclease/exonuclease/phosphatase"/>
    <property type="match status" value="1"/>
</dbReference>
<evidence type="ECO:0000256" key="5">
    <source>
        <dbReference type="ARBA" id="ARBA00022723"/>
    </source>
</evidence>
<gene>
    <name evidence="15" type="ORF">CEURO_LOCUS8221</name>
</gene>
<dbReference type="GO" id="GO:0004518">
    <property type="term" value="F:nuclease activity"/>
    <property type="evidence" value="ECO:0007669"/>
    <property type="project" value="UniProtKB-KW"/>
</dbReference>
<evidence type="ECO:0000259" key="14">
    <source>
        <dbReference type="PROSITE" id="PS50199"/>
    </source>
</evidence>
<dbReference type="Gene3D" id="4.10.1060.10">
    <property type="entry name" value="Zinc finger, RanBP2-type"/>
    <property type="match status" value="1"/>
</dbReference>
<keyword evidence="7 13" id="KW-0863">Zinc-finger</keyword>
<comment type="cofactor">
    <cofactor evidence="1">
        <name>Mn(2+)</name>
        <dbReference type="ChEBI" id="CHEBI:29035"/>
    </cofactor>
</comment>
<keyword evidence="4" id="KW-0540">Nuclease</keyword>
<keyword evidence="11" id="KW-0234">DNA repair</keyword>
<organism evidence="15 16">
    <name type="scientific">Cuscuta europaea</name>
    <name type="common">European dodder</name>
    <dbReference type="NCBI Taxonomy" id="41803"/>
    <lineage>
        <taxon>Eukaryota</taxon>
        <taxon>Viridiplantae</taxon>
        <taxon>Streptophyta</taxon>
        <taxon>Embryophyta</taxon>
        <taxon>Tracheophyta</taxon>
        <taxon>Spermatophyta</taxon>
        <taxon>Magnoliopsida</taxon>
        <taxon>eudicotyledons</taxon>
        <taxon>Gunneridae</taxon>
        <taxon>Pentapetalae</taxon>
        <taxon>asterids</taxon>
        <taxon>lamiids</taxon>
        <taxon>Solanales</taxon>
        <taxon>Convolvulaceae</taxon>
        <taxon>Cuscuteae</taxon>
        <taxon>Cuscuta</taxon>
        <taxon>Cuscuta subgen. Cuscuta</taxon>
    </lineage>
</organism>
<dbReference type="PROSITE" id="PS01358">
    <property type="entry name" value="ZF_RANBP2_1"/>
    <property type="match status" value="1"/>
</dbReference>
<evidence type="ECO:0000256" key="2">
    <source>
        <dbReference type="ARBA" id="ARBA00001946"/>
    </source>
</evidence>
<evidence type="ECO:0000256" key="9">
    <source>
        <dbReference type="ARBA" id="ARBA00022833"/>
    </source>
</evidence>
<dbReference type="PANTHER" id="PTHR15822">
    <property type="entry name" value="TRAF AND TNF RECEPTOR-ASSOCIATED PROTEIN"/>
    <property type="match status" value="1"/>
</dbReference>
<dbReference type="InterPro" id="IPR036443">
    <property type="entry name" value="Znf_RanBP2_sf"/>
</dbReference>
<dbReference type="GO" id="GO:0005737">
    <property type="term" value="C:cytoplasm"/>
    <property type="evidence" value="ECO:0007669"/>
    <property type="project" value="TreeGrafter"/>
</dbReference>
<dbReference type="SUPFAM" id="SSF90209">
    <property type="entry name" value="Ran binding protein zinc finger-like"/>
    <property type="match status" value="1"/>
</dbReference>
<dbReference type="FunFam" id="3.60.10.10:FF:000058">
    <property type="entry name" value="Tyrosyl-DNA phosphodiesterase 2"/>
    <property type="match status" value="1"/>
</dbReference>
<dbReference type="CDD" id="cd09080">
    <property type="entry name" value="TDP2"/>
    <property type="match status" value="1"/>
</dbReference>